<reference evidence="6" key="1">
    <citation type="submission" date="2016-02" db="EMBL/GenBank/DDBJ databases">
        <authorList>
            <person name="Holder M.E."/>
            <person name="Ajami N.J."/>
            <person name="Petrosino J.F."/>
        </authorList>
    </citation>
    <scope>NUCLEOTIDE SEQUENCE [LARGE SCALE GENOMIC DNA]</scope>
    <source>
        <strain evidence="6">DSM 12838</strain>
    </source>
</reference>
<keyword evidence="3" id="KW-0804">Transcription</keyword>
<evidence type="ECO:0000256" key="2">
    <source>
        <dbReference type="ARBA" id="ARBA00023125"/>
    </source>
</evidence>
<dbReference type="PROSITE" id="PS01124">
    <property type="entry name" value="HTH_ARAC_FAMILY_2"/>
    <property type="match status" value="1"/>
</dbReference>
<dbReference type="SUPFAM" id="SSF55136">
    <property type="entry name" value="Probable bacterial effector-binding domain"/>
    <property type="match status" value="1"/>
</dbReference>
<proteinExistence type="predicted"/>
<feature type="domain" description="HTH araC/xylS-type" evidence="4">
    <location>
        <begin position="12"/>
        <end position="110"/>
    </location>
</feature>
<dbReference type="SUPFAM" id="SSF46689">
    <property type="entry name" value="Homeodomain-like"/>
    <property type="match status" value="2"/>
</dbReference>
<dbReference type="InterPro" id="IPR020449">
    <property type="entry name" value="Tscrpt_reg_AraC-type_HTH"/>
</dbReference>
<dbReference type="Proteomes" id="UP000063964">
    <property type="component" value="Chromosome"/>
</dbReference>
<gene>
    <name evidence="5" type="ORF">AXF15_12585</name>
</gene>
<dbReference type="PANTHER" id="PTHR40055">
    <property type="entry name" value="TRANSCRIPTIONAL REGULATOR YGIV-RELATED"/>
    <property type="match status" value="1"/>
</dbReference>
<dbReference type="InterPro" id="IPR050908">
    <property type="entry name" value="SmbC-like"/>
</dbReference>
<keyword evidence="2" id="KW-0238">DNA-binding</keyword>
<dbReference type="InterPro" id="IPR011256">
    <property type="entry name" value="Reg_factor_effector_dom_sf"/>
</dbReference>
<organism evidence="5 6">
    <name type="scientific">Desulfomicrobium orale DSM 12838</name>
    <dbReference type="NCBI Taxonomy" id="888061"/>
    <lineage>
        <taxon>Bacteria</taxon>
        <taxon>Pseudomonadati</taxon>
        <taxon>Thermodesulfobacteriota</taxon>
        <taxon>Desulfovibrionia</taxon>
        <taxon>Desulfovibrionales</taxon>
        <taxon>Desulfomicrobiaceae</taxon>
        <taxon>Desulfomicrobium</taxon>
    </lineage>
</organism>
<name>A0A0X8JSP3_9BACT</name>
<dbReference type="GO" id="GO:0003700">
    <property type="term" value="F:DNA-binding transcription factor activity"/>
    <property type="evidence" value="ECO:0007669"/>
    <property type="project" value="InterPro"/>
</dbReference>
<sequence>MNSSDTYRKKIQRVLRYIEQHPDEITDLDTLARVAHFSPFHFHRIFTGLVGESVAAYVRRLTLQRAASRLSYSRERITDIAFEAGYESLEAFTRAFRAAFGVSPSRYRKEGGSLTFSVRKEIAPYPFYHTNPEVSPMEVQIKTVEPVLVAALRHVGPYEACGPAWERLHEILHPAGLWTKDAVAYGISYDDPDTTPAGKCRMDVCLTLPGGIDTNTPELVRLSQTTELFTQYVGGGEHACVLVKGPYTLLHPAYRSLFGEWFPQSGREPGDGMGFEAYYNDPGSTPPEELLTEIFIPLKPRTTAG</sequence>
<dbReference type="PANTHER" id="PTHR40055:SF1">
    <property type="entry name" value="TRANSCRIPTIONAL REGULATOR YGIV-RELATED"/>
    <property type="match status" value="1"/>
</dbReference>
<evidence type="ECO:0000313" key="6">
    <source>
        <dbReference type="Proteomes" id="UP000063964"/>
    </source>
</evidence>
<dbReference type="PRINTS" id="PR00032">
    <property type="entry name" value="HTHARAC"/>
</dbReference>
<accession>A0A0X8JSP3</accession>
<evidence type="ECO:0000256" key="3">
    <source>
        <dbReference type="ARBA" id="ARBA00023163"/>
    </source>
</evidence>
<dbReference type="EMBL" id="CP014230">
    <property type="protein sequence ID" value="AMD93853.1"/>
    <property type="molecule type" value="Genomic_DNA"/>
</dbReference>
<evidence type="ECO:0000313" key="5">
    <source>
        <dbReference type="EMBL" id="AMD93853.1"/>
    </source>
</evidence>
<dbReference type="Gene3D" id="3.20.80.10">
    <property type="entry name" value="Regulatory factor, effector binding domain"/>
    <property type="match status" value="1"/>
</dbReference>
<dbReference type="GO" id="GO:0043565">
    <property type="term" value="F:sequence-specific DNA binding"/>
    <property type="evidence" value="ECO:0007669"/>
    <property type="project" value="InterPro"/>
</dbReference>
<dbReference type="InterPro" id="IPR029442">
    <property type="entry name" value="GyrI-like"/>
</dbReference>
<dbReference type="SMART" id="SM00342">
    <property type="entry name" value="HTH_ARAC"/>
    <property type="match status" value="1"/>
</dbReference>
<dbReference type="OrthoDB" id="5337216at2"/>
<dbReference type="Pfam" id="PF12833">
    <property type="entry name" value="HTH_18"/>
    <property type="match status" value="1"/>
</dbReference>
<dbReference type="RefSeq" id="WP_066608185.1">
    <property type="nucleotide sequence ID" value="NZ_CP014230.1"/>
</dbReference>
<dbReference type="InterPro" id="IPR009057">
    <property type="entry name" value="Homeodomain-like_sf"/>
</dbReference>
<protein>
    <recommendedName>
        <fullName evidence="4">HTH araC/xylS-type domain-containing protein</fullName>
    </recommendedName>
</protein>
<evidence type="ECO:0000259" key="4">
    <source>
        <dbReference type="PROSITE" id="PS01124"/>
    </source>
</evidence>
<dbReference type="InterPro" id="IPR018060">
    <property type="entry name" value="HTH_AraC"/>
</dbReference>
<dbReference type="AlphaFoldDB" id="A0A0X8JSP3"/>
<dbReference type="KEGG" id="doa:AXF15_12585"/>
<keyword evidence="6" id="KW-1185">Reference proteome</keyword>
<dbReference type="SMART" id="SM00871">
    <property type="entry name" value="AraC_E_bind"/>
    <property type="match status" value="1"/>
</dbReference>
<dbReference type="Pfam" id="PF06445">
    <property type="entry name" value="GyrI-like"/>
    <property type="match status" value="1"/>
</dbReference>
<dbReference type="Gene3D" id="1.10.10.60">
    <property type="entry name" value="Homeodomain-like"/>
    <property type="match status" value="2"/>
</dbReference>
<dbReference type="STRING" id="888061.AXF15_12585"/>
<evidence type="ECO:0000256" key="1">
    <source>
        <dbReference type="ARBA" id="ARBA00023015"/>
    </source>
</evidence>
<keyword evidence="1" id="KW-0805">Transcription regulation</keyword>
<dbReference type="InterPro" id="IPR010499">
    <property type="entry name" value="AraC_E-bd"/>
</dbReference>